<dbReference type="Proteomes" id="UP001165583">
    <property type="component" value="Unassembled WGS sequence"/>
</dbReference>
<dbReference type="RefSeq" id="WP_260043119.1">
    <property type="nucleotide sequence ID" value="NZ_JANZXA010000001.1"/>
</dbReference>
<dbReference type="PROSITE" id="PS51462">
    <property type="entry name" value="NUDIX"/>
    <property type="match status" value="1"/>
</dbReference>
<dbReference type="EMBL" id="JANZXA010000001">
    <property type="protein sequence ID" value="MCT2398055.1"/>
    <property type="molecule type" value="Genomic_DNA"/>
</dbReference>
<evidence type="ECO:0000259" key="3">
    <source>
        <dbReference type="PROSITE" id="PS51462"/>
    </source>
</evidence>
<evidence type="ECO:0000256" key="1">
    <source>
        <dbReference type="ARBA" id="ARBA00001946"/>
    </source>
</evidence>
<evidence type="ECO:0000256" key="2">
    <source>
        <dbReference type="ARBA" id="ARBA00022801"/>
    </source>
</evidence>
<evidence type="ECO:0000313" key="5">
    <source>
        <dbReference type="Proteomes" id="UP001165583"/>
    </source>
</evidence>
<name>A0ABT2HZS8_9SPHN</name>
<accession>A0ABT2HZS8</accession>
<sequence>MFLLKLLPAPLHRALYRLAHFARRQVWRLRRPAVKGVRVLAFDSQGRVLLVRHSYGSDKWMPSGGGIKAGEDPVPAAMRELAEETGCTLTGARLVAVIDEDLHGASNEVHIVVGRTESVPRPDRREIVEARFFAIDSLPERMPRGLRGGIGEWIAAWQAYSSES</sequence>
<reference evidence="4" key="1">
    <citation type="submission" date="2022-09" db="EMBL/GenBank/DDBJ databases">
        <title>Novosphingobium sp. Nov., a polycyclic aromatic hydrocarbon-degrading bacterium isolated form mangrove sediments in HongKong.</title>
        <authorList>
            <person name="Hu Z."/>
        </authorList>
    </citation>
    <scope>NUCLEOTIDE SEQUENCE</scope>
    <source>
        <strain evidence="4">HK4-1</strain>
    </source>
</reference>
<gene>
    <name evidence="4" type="ORF">NZK81_00690</name>
</gene>
<protein>
    <submittedName>
        <fullName evidence="4">NUDIX domain-containing protein</fullName>
    </submittedName>
</protein>
<feature type="domain" description="Nudix hydrolase" evidence="3">
    <location>
        <begin position="32"/>
        <end position="156"/>
    </location>
</feature>
<dbReference type="InterPro" id="IPR000086">
    <property type="entry name" value="NUDIX_hydrolase_dom"/>
</dbReference>
<keyword evidence="2" id="KW-0378">Hydrolase</keyword>
<comment type="caution">
    <text evidence="4">The sequence shown here is derived from an EMBL/GenBank/DDBJ whole genome shotgun (WGS) entry which is preliminary data.</text>
</comment>
<keyword evidence="5" id="KW-1185">Reference proteome</keyword>
<dbReference type="InterPro" id="IPR020084">
    <property type="entry name" value="NUDIX_hydrolase_CS"/>
</dbReference>
<dbReference type="Pfam" id="PF00293">
    <property type="entry name" value="NUDIX"/>
    <property type="match status" value="1"/>
</dbReference>
<dbReference type="PROSITE" id="PS00893">
    <property type="entry name" value="NUDIX_BOX"/>
    <property type="match status" value="1"/>
</dbReference>
<dbReference type="Gene3D" id="3.90.79.10">
    <property type="entry name" value="Nucleoside Triphosphate Pyrophosphohydrolase"/>
    <property type="match status" value="1"/>
</dbReference>
<dbReference type="PANTHER" id="PTHR43046:SF14">
    <property type="entry name" value="MUTT_NUDIX FAMILY PROTEIN"/>
    <property type="match status" value="1"/>
</dbReference>
<organism evidence="4 5">
    <name type="scientific">Novosphingobium mangrovi</name>
    <name type="common">ex Huang et al. 2023</name>
    <dbReference type="NCBI Taxonomy" id="2976432"/>
    <lineage>
        <taxon>Bacteria</taxon>
        <taxon>Pseudomonadati</taxon>
        <taxon>Pseudomonadota</taxon>
        <taxon>Alphaproteobacteria</taxon>
        <taxon>Sphingomonadales</taxon>
        <taxon>Sphingomonadaceae</taxon>
        <taxon>Novosphingobium</taxon>
    </lineage>
</organism>
<proteinExistence type="predicted"/>
<dbReference type="SUPFAM" id="SSF55811">
    <property type="entry name" value="Nudix"/>
    <property type="match status" value="1"/>
</dbReference>
<dbReference type="PANTHER" id="PTHR43046">
    <property type="entry name" value="GDP-MANNOSE MANNOSYL HYDROLASE"/>
    <property type="match status" value="1"/>
</dbReference>
<evidence type="ECO:0000313" key="4">
    <source>
        <dbReference type="EMBL" id="MCT2398055.1"/>
    </source>
</evidence>
<comment type="cofactor">
    <cofactor evidence="1">
        <name>Mg(2+)</name>
        <dbReference type="ChEBI" id="CHEBI:18420"/>
    </cofactor>
</comment>
<dbReference type="InterPro" id="IPR015797">
    <property type="entry name" value="NUDIX_hydrolase-like_dom_sf"/>
</dbReference>